<accession>A0ACA9QIL9</accession>
<name>A0ACA9QIL9_9GLOM</name>
<comment type="caution">
    <text evidence="1">The sequence shown here is derived from an EMBL/GenBank/DDBJ whole genome shotgun (WGS) entry which is preliminary data.</text>
</comment>
<sequence length="101" mass="12204">LFTLSKTFSMHYINKICGNDVFSSEVHHAVQKRHDYREVFNLAQKTVRSAIKKSRDSFRHLKRSLNNWFAEEQKLFYTNNDEIENFNPDQVQNLIKRRQKE</sequence>
<dbReference type="Proteomes" id="UP000789920">
    <property type="component" value="Unassembled WGS sequence"/>
</dbReference>
<feature type="non-terminal residue" evidence="1">
    <location>
        <position position="1"/>
    </location>
</feature>
<dbReference type="EMBL" id="CAJVQC010032020">
    <property type="protein sequence ID" value="CAG8750031.1"/>
    <property type="molecule type" value="Genomic_DNA"/>
</dbReference>
<evidence type="ECO:0000313" key="1">
    <source>
        <dbReference type="EMBL" id="CAG8750031.1"/>
    </source>
</evidence>
<evidence type="ECO:0000313" key="2">
    <source>
        <dbReference type="Proteomes" id="UP000789920"/>
    </source>
</evidence>
<protein>
    <submittedName>
        <fullName evidence="1">9654_t:CDS:1</fullName>
    </submittedName>
</protein>
<gene>
    <name evidence="1" type="ORF">RPERSI_LOCUS14086</name>
</gene>
<proteinExistence type="predicted"/>
<organism evidence="1 2">
    <name type="scientific">Racocetra persica</name>
    <dbReference type="NCBI Taxonomy" id="160502"/>
    <lineage>
        <taxon>Eukaryota</taxon>
        <taxon>Fungi</taxon>
        <taxon>Fungi incertae sedis</taxon>
        <taxon>Mucoromycota</taxon>
        <taxon>Glomeromycotina</taxon>
        <taxon>Glomeromycetes</taxon>
        <taxon>Diversisporales</taxon>
        <taxon>Gigasporaceae</taxon>
        <taxon>Racocetra</taxon>
    </lineage>
</organism>
<keyword evidence="2" id="KW-1185">Reference proteome</keyword>
<reference evidence="1" key="1">
    <citation type="submission" date="2021-06" db="EMBL/GenBank/DDBJ databases">
        <authorList>
            <person name="Kallberg Y."/>
            <person name="Tangrot J."/>
            <person name="Rosling A."/>
        </authorList>
    </citation>
    <scope>NUCLEOTIDE SEQUENCE</scope>
    <source>
        <strain evidence="1">MA461A</strain>
    </source>
</reference>